<evidence type="ECO:0000313" key="3">
    <source>
        <dbReference type="EMBL" id="MEN9060016.1"/>
    </source>
</evidence>
<protein>
    <submittedName>
        <fullName evidence="3">Terminase small subunit</fullName>
    </submittedName>
</protein>
<dbReference type="Gene3D" id="1.10.10.1400">
    <property type="entry name" value="Terminase, small subunit, N-terminal DNA-binding domain, HTH motif"/>
    <property type="match status" value="1"/>
</dbReference>
<keyword evidence="2" id="KW-0231">Viral genome packaging</keyword>
<dbReference type="EMBL" id="JBDNCH010000002">
    <property type="protein sequence ID" value="MEN9060016.1"/>
    <property type="molecule type" value="Genomic_DNA"/>
</dbReference>
<dbReference type="InterPro" id="IPR052404">
    <property type="entry name" value="SPP1-like_terminase"/>
</dbReference>
<keyword evidence="1" id="KW-1188">Viral release from host cell</keyword>
<comment type="caution">
    <text evidence="3">The sequence shown here is derived from an EMBL/GenBank/DDBJ whole genome shotgun (WGS) entry which is preliminary data.</text>
</comment>
<evidence type="ECO:0000256" key="2">
    <source>
        <dbReference type="ARBA" id="ARBA00023219"/>
    </source>
</evidence>
<name>A0AAW9SJC3_9RHOB</name>
<dbReference type="GO" id="GO:0051276">
    <property type="term" value="P:chromosome organization"/>
    <property type="evidence" value="ECO:0007669"/>
    <property type="project" value="InterPro"/>
</dbReference>
<dbReference type="InterPro" id="IPR038713">
    <property type="entry name" value="Terminase_Gp1_N_sf"/>
</dbReference>
<accession>A0AAW9SJC3</accession>
<dbReference type="InterPro" id="IPR005335">
    <property type="entry name" value="Terminase_ssu"/>
</dbReference>
<dbReference type="Pfam" id="PF03592">
    <property type="entry name" value="Terminase_2"/>
    <property type="match status" value="1"/>
</dbReference>
<proteinExistence type="predicted"/>
<dbReference type="PANTHER" id="PTHR41328">
    <property type="entry name" value="TERMINASE SMALL SUBUNIT-RELATED"/>
    <property type="match status" value="1"/>
</dbReference>
<sequence>MSLTAKQARFVEEYLIDLNATQAAIRAGYSARTAKSQGQRLLTNVDVERALTEAQAARSQRTQIKADWVLSRLADEAVADLADIYTADGQLRPIHEWPLIWRQGLITGVDVEEMRVDGEAVGHIRKVKISDRIKRIELIGKHVDVQAFREQVEQTGAITFTVTQDDAEL</sequence>
<keyword evidence="4" id="KW-1185">Reference proteome</keyword>
<organism evidence="3 4">
    <name type="scientific">Ponticoccus litoralis</name>
    <dbReference type="NCBI Taxonomy" id="422297"/>
    <lineage>
        <taxon>Bacteria</taxon>
        <taxon>Pseudomonadati</taxon>
        <taxon>Pseudomonadota</taxon>
        <taxon>Alphaproteobacteria</taxon>
        <taxon>Rhodobacterales</taxon>
        <taxon>Roseobacteraceae</taxon>
        <taxon>Ponticoccus</taxon>
    </lineage>
</organism>
<dbReference type="AlphaFoldDB" id="A0AAW9SJC3"/>
<dbReference type="PANTHER" id="PTHR41328:SF2">
    <property type="entry name" value="TERMINASE SMALL SUBUNIT"/>
    <property type="match status" value="1"/>
</dbReference>
<dbReference type="RefSeq" id="WP_347165162.1">
    <property type="nucleotide sequence ID" value="NZ_JBDNCH010000002.1"/>
</dbReference>
<gene>
    <name evidence="3" type="ORF">ABFB10_02160</name>
</gene>
<evidence type="ECO:0000256" key="1">
    <source>
        <dbReference type="ARBA" id="ARBA00022612"/>
    </source>
</evidence>
<reference evidence="3 4" key="1">
    <citation type="submission" date="2024-05" db="EMBL/GenBank/DDBJ databases">
        <title>Genome sequence of Ponticoccus litoralis KCCM 90028.</title>
        <authorList>
            <person name="Kim J.M."/>
            <person name="Lee J.K."/>
            <person name="Choi B.J."/>
            <person name="Bayburt H."/>
            <person name="Baek J.H."/>
            <person name="Jeon C.O."/>
        </authorList>
    </citation>
    <scope>NUCLEOTIDE SEQUENCE [LARGE SCALE GENOMIC DNA]</scope>
    <source>
        <strain evidence="3 4">KCCM 90028</strain>
    </source>
</reference>
<dbReference type="Proteomes" id="UP001428774">
    <property type="component" value="Unassembled WGS sequence"/>
</dbReference>
<evidence type="ECO:0000313" key="4">
    <source>
        <dbReference type="Proteomes" id="UP001428774"/>
    </source>
</evidence>